<evidence type="ECO:0000256" key="4">
    <source>
        <dbReference type="ARBA" id="ARBA00023054"/>
    </source>
</evidence>
<dbReference type="GO" id="GO:0005813">
    <property type="term" value="C:centrosome"/>
    <property type="evidence" value="ECO:0007669"/>
    <property type="project" value="UniProtKB-SubCell"/>
</dbReference>
<feature type="coiled-coil region" evidence="6">
    <location>
        <begin position="1889"/>
        <end position="2060"/>
    </location>
</feature>
<keyword evidence="2" id="KW-0963">Cytoplasm</keyword>
<feature type="coiled-coil region" evidence="6">
    <location>
        <begin position="1124"/>
        <end position="1158"/>
    </location>
</feature>
<feature type="region of interest" description="Disordered" evidence="7">
    <location>
        <begin position="1728"/>
        <end position="1751"/>
    </location>
</feature>
<dbReference type="PANTHER" id="PTHR44981:SF2">
    <property type="entry name" value="PERICENTRIN-LIKE PROTEIN, ISOFORM F"/>
    <property type="match status" value="1"/>
</dbReference>
<keyword evidence="3" id="KW-0597">Phosphoprotein</keyword>
<dbReference type="GO" id="GO:0060090">
    <property type="term" value="F:molecular adaptor activity"/>
    <property type="evidence" value="ECO:0007669"/>
    <property type="project" value="InterPro"/>
</dbReference>
<evidence type="ECO:0000256" key="2">
    <source>
        <dbReference type="ARBA" id="ARBA00022490"/>
    </source>
</evidence>
<feature type="region of interest" description="Disordered" evidence="7">
    <location>
        <begin position="2087"/>
        <end position="2113"/>
    </location>
</feature>
<keyword evidence="10" id="KW-1185">Reference proteome</keyword>
<accession>A0A834XXI9</accession>
<name>A0A834XXI9_APHGI</name>
<feature type="compositionally biased region" description="Basic and acidic residues" evidence="7">
    <location>
        <begin position="1"/>
        <end position="21"/>
    </location>
</feature>
<feature type="coiled-coil region" evidence="6">
    <location>
        <begin position="864"/>
        <end position="976"/>
    </location>
</feature>
<evidence type="ECO:0000256" key="7">
    <source>
        <dbReference type="SAM" id="MobiDB-lite"/>
    </source>
</evidence>
<feature type="domain" description="Pericentrin/AKAP-450 centrosomal targeting" evidence="8">
    <location>
        <begin position="2694"/>
        <end position="2774"/>
    </location>
</feature>
<dbReference type="Pfam" id="PF10495">
    <property type="entry name" value="PACT_coil_coil"/>
    <property type="match status" value="1"/>
</dbReference>
<feature type="coiled-coil region" evidence="6">
    <location>
        <begin position="285"/>
        <end position="414"/>
    </location>
</feature>
<comment type="subcellular location">
    <subcellularLocation>
        <location evidence="1">Cytoplasm</location>
        <location evidence="1">Cytoskeleton</location>
        <location evidence="1">Microtubule organizing center</location>
        <location evidence="1">Centrosome</location>
    </subcellularLocation>
</comment>
<dbReference type="OrthoDB" id="2020852at2759"/>
<feature type="coiled-coil region" evidence="6">
    <location>
        <begin position="2257"/>
        <end position="2357"/>
    </location>
</feature>
<gene>
    <name evidence="9" type="ORF">HCN44_004985</name>
</gene>
<feature type="compositionally biased region" description="Polar residues" evidence="7">
    <location>
        <begin position="66"/>
        <end position="77"/>
    </location>
</feature>
<feature type="region of interest" description="Disordered" evidence="7">
    <location>
        <begin position="1"/>
        <end position="38"/>
    </location>
</feature>
<dbReference type="EMBL" id="JACMRX010000003">
    <property type="protein sequence ID" value="KAF7992641.1"/>
    <property type="molecule type" value="Genomic_DNA"/>
</dbReference>
<evidence type="ECO:0000259" key="8">
    <source>
        <dbReference type="Pfam" id="PF10495"/>
    </source>
</evidence>
<feature type="coiled-coil region" evidence="6">
    <location>
        <begin position="2383"/>
        <end position="2474"/>
    </location>
</feature>
<comment type="caution">
    <text evidence="9">The sequence shown here is derived from an EMBL/GenBank/DDBJ whole genome shotgun (WGS) entry which is preliminary data.</text>
</comment>
<reference evidence="9 10" key="1">
    <citation type="submission" date="2020-08" db="EMBL/GenBank/DDBJ databases">
        <title>Aphidius gifuensis genome sequencing and assembly.</title>
        <authorList>
            <person name="Du Z."/>
        </authorList>
    </citation>
    <scope>NUCLEOTIDE SEQUENCE [LARGE SCALE GENOMIC DNA]</scope>
    <source>
        <strain evidence="9">YNYX2018</strain>
        <tissue evidence="9">Adults</tissue>
    </source>
</reference>
<feature type="coiled-coil region" evidence="6">
    <location>
        <begin position="465"/>
        <end position="548"/>
    </location>
</feature>
<evidence type="ECO:0000256" key="6">
    <source>
        <dbReference type="SAM" id="Coils"/>
    </source>
</evidence>
<feature type="coiled-coil region" evidence="6">
    <location>
        <begin position="1363"/>
        <end position="1421"/>
    </location>
</feature>
<feature type="compositionally biased region" description="Low complexity" evidence="7">
    <location>
        <begin position="2094"/>
        <end position="2104"/>
    </location>
</feature>
<proteinExistence type="predicted"/>
<dbReference type="GO" id="GO:0007165">
    <property type="term" value="P:signal transduction"/>
    <property type="evidence" value="ECO:0007669"/>
    <property type="project" value="InterPro"/>
</dbReference>
<evidence type="ECO:0000256" key="1">
    <source>
        <dbReference type="ARBA" id="ARBA00004300"/>
    </source>
</evidence>
<sequence length="2850" mass="332988">MDSDEKKDKKRRASLDAEMLARYKASRGRMSDTNQTDSSDIDELLILHNESLDNQSVSMAEDTSFRDTTQSSISASENEGDTDFDKMTGRIAELEDVVDGKEAIIQSLTSEFDMLRNHSSNSSQSHNSNTQFNDILHIYQAKLKDFEVAVLKRDDLIQSLTLSLEESLLSRDNIQLQLQEMIKIPVVNETTISHYPPEAIEKINELQKSLHYNIELAKKNDEENTKSINNLNEKLRISELHLNTNHQETINLQKEYELQVEKINKDMMIVVEKFESDGAYKNSQILQLENDIKNLESKYNNDIIDMENKHSDELNKCQLKLLNYEKTIEKLKLDKKNDKIEVNKSQNLLLRCQDDKYLLNDQIKLLQDQIQDLTAKCIATTSILESKESIERSLDDALANLTSLKDENDILKSKYDDISGKYSAIKSLIDNNQLLNDRSLTTDRLSEFSKASFMSELNTTTYQNLDELSLQIQMSKTKLDEKEKMQKKLNDKIEKLEMNIFNSNELIDDLTKKLDDTNEKLEKTNMEKKTYEKELKDIKNKFDKLMSNIHLSSSSSSSSNNDNNDVIKKIELYSNEIINLRQIIKNKDTELIEKDNNIKLINEKLIQSQSKCNGLKSGLHQAWKQCAEQEEKLNLSVSINNSQMFHTMGESTFNQNETDNSNVSKYYHNDTTTNLNDTDKSMLIKFEKIETENNKLHDEINTLKKTIDICNNDNDLLQKQVDELKNNINILNEKHKDELSRLEAWLSGSGIDKYKKDLEDKHAKEMDELRKFFEEKCLQMKKQYSEEVFNQQSKKMSDDSSEIDELTDDLYYGGGDVTLGDSIDIEKLNNSPKKICQTIEKHCQTELDVPVENGEINDIRTAYRQQLEEQVNLARQDIVNELQEQIQVLLEVESDSEENWPTELLQLRNKFTSDAKREMEKLKEIHRSEISHIKEEHLRGVSRIIERHNDEIKKLKDNNNNNNDNINDELMKQKNLYKTCVTLKNLVVDLVKYIVTCEEELNNTFIGEIIKRQIENNKKSNDDLSEKEINTNDDYTNLPKNKIKRVHFAPKMNKISSIVNSETDILLKLVEEEKDISTKLREELEKCIDIMKTESAEIIDISLSPGETMLDTITKQIVWTTKINEELNAKLQEAETTIQDYQQESEQLKITINTLQQKLIIDDNKEIISEGYGEKDDTTNDIIEEDLIQLQEKARLAIISGDNDSNYLLQLIEELSRCNEKISEDSKKDKEDLQLQQVSLDPLSSQSIHKLRYQKVAAADKQLRSTRQFLEEQAYEREAERDEAAIKIKLLQEQLKERERDKERDLRISSESASSSRESSVATCISPTTCIPEFVESLESQVREMSSLISITESKKLDTENELQSAISKISDLREIIRDFEQQLLIKNQNEESFKIQIEHLKDIIKTKKNHQRELENELEAIKIGDDDQMNDHLSHLQDELRKHKLSTEHFNVNSTALKQMKIEIYEMSKHLDKRINELETLHMCGSNLSISQPSEDVSIRDQIDSSRCKTPDDDTTSPPTLPLDQILKLKDKLLKHSRTEEVAFKKIKDLDIQLSNYKLQNEELIAEQEILQQNNSEQLFQLEQMRGRLEEYKHSAPFVQRQATSKLELELHDLKVKLQTMEQIIISKDLQLKNLNQQLERINNLLIEKQEEYASIVQNENDTIQQLRNQLKLLNHVKYQLDKKMAEQEDFPQLIESMLADKNDEIDHLKQQLNNKDKKIESLLDDSNNNKQQQQQQQQQQNNEPKNSARTLSDIVSINSECEDICETMRGESTRVNHNFTQNISTMKIPTVNNNNSSNNNKNNQAKDMYLDASVIPLVDSGKLNYYVPPLNLEESPTHSPNILKQISPSEVAMPSLSSESIQVSDITDNNQDNIKQKNSSGSTKYAVEDLENQLKAIYEELKNKSSTLDKREHELNELKLRLDELRTESKNSIDALTRDNDYYKNKFELLKNNETKILQDYDEIENNLKLKTEELDCYKLKIKNNENIINELKTDNKNIKQDINNLREKNNQELLKLRDLLFNKDVIIETLQTRNTEIENENKQLYEYKTKYEKCKKELIDCQNELCRLRDGINNRDSLIQRLEQMARRSTSSENNSSSDNNNNDDDNNNKDEEIHHLKEYLKEKENIIRQMNDDSKSLHRSLETIQNKMKESGNVVDLRKKLQQERKYNAEFAKMIAKLTNELKIIRDETTQQITNDNNNDIEDRVQRELDLSADLDKSILEAIEIENAEMSMNNNNNNHEYHSCNSIDIKPVKNDLEKIIEQYTDIRNKLDKQIKINQQLKCQNDDYEIQKDMFKSQINEYENRIIQIKTLFDNENKKNIDLNKIITTLKSTIRNLEIKFKKDKTTFEKLQLEDSDLINNLTIKYNASYNSEIYLRNSLTALRQEYEKIKIQLQNTLKQPQNNINTEKLDDNKTEITYAEKYEKQNREYLELNETMKKLNDEKNRCMKNLEISIEENEKLLSKIALLEDEKGHIEIDLKHTVEELKLKSDECDWLQKRIKTITNADEKRTKQKIDQENELKNLRKEIDNMRDVMNDVGIDADEIRRQLTQSLSEQAQLSQVVMSLRKTEADLKKKLNDAVSEETKLKEIINDLQIKLHTSKEHDDNDDKENNDKNTSELNFKKIIKNLNSEIERHSYEKLILHEKLKKAREDNAKLELQMCDYNELIKYNNYNYNKTDNNHEKLQHIYGKFIRADSQRKALVFQKKYLLSVIGGYQLSEETTLCILAQLTNEQKSFMTTNDNKLTPKIRFRCLVLSIISIHRMKWKVQRWKKGTRKNGTEIIRECIPGRTMFLPLNRNYQEHSPPVKDNKNNSNNNNGIDYQRYIQRMINIQETLGLASGESASNE</sequence>
<feature type="region of interest" description="Disordered" evidence="7">
    <location>
        <begin position="2803"/>
        <end position="2822"/>
    </location>
</feature>
<feature type="coiled-coil region" evidence="6">
    <location>
        <begin position="2117"/>
        <end position="2192"/>
    </location>
</feature>
<evidence type="ECO:0000256" key="5">
    <source>
        <dbReference type="ARBA" id="ARBA00023212"/>
    </source>
</evidence>
<feature type="compositionally biased region" description="Low complexity" evidence="7">
    <location>
        <begin position="1730"/>
        <end position="1744"/>
    </location>
</feature>
<evidence type="ECO:0000256" key="3">
    <source>
        <dbReference type="ARBA" id="ARBA00022553"/>
    </source>
</evidence>
<keyword evidence="5" id="KW-0206">Cytoskeleton</keyword>
<dbReference type="PANTHER" id="PTHR44981">
    <property type="entry name" value="PERICENTRIN-LIKE PROTEIN, ISOFORM F"/>
    <property type="match status" value="1"/>
</dbReference>
<dbReference type="InterPro" id="IPR028745">
    <property type="entry name" value="AKAP9/Pericentrin"/>
</dbReference>
<feature type="coiled-coil region" evidence="6">
    <location>
        <begin position="2517"/>
        <end position="2544"/>
    </location>
</feature>
<evidence type="ECO:0000313" key="10">
    <source>
        <dbReference type="Proteomes" id="UP000639338"/>
    </source>
</evidence>
<keyword evidence="4 6" id="KW-0175">Coiled coil</keyword>
<dbReference type="GO" id="GO:0005737">
    <property type="term" value="C:cytoplasm"/>
    <property type="evidence" value="ECO:0007669"/>
    <property type="project" value="UniProtKB-ARBA"/>
</dbReference>
<evidence type="ECO:0000313" key="9">
    <source>
        <dbReference type="EMBL" id="KAF7992641.1"/>
    </source>
</evidence>
<organism evidence="9 10">
    <name type="scientific">Aphidius gifuensis</name>
    <name type="common">Parasitoid wasp</name>
    <dbReference type="NCBI Taxonomy" id="684658"/>
    <lineage>
        <taxon>Eukaryota</taxon>
        <taxon>Metazoa</taxon>
        <taxon>Ecdysozoa</taxon>
        <taxon>Arthropoda</taxon>
        <taxon>Hexapoda</taxon>
        <taxon>Insecta</taxon>
        <taxon>Pterygota</taxon>
        <taxon>Neoptera</taxon>
        <taxon>Endopterygota</taxon>
        <taxon>Hymenoptera</taxon>
        <taxon>Apocrita</taxon>
        <taxon>Ichneumonoidea</taxon>
        <taxon>Braconidae</taxon>
        <taxon>Aphidiinae</taxon>
        <taxon>Aphidius</taxon>
    </lineage>
</organism>
<protein>
    <recommendedName>
        <fullName evidence="8">Pericentrin/AKAP-450 centrosomal targeting domain-containing protein</fullName>
    </recommendedName>
</protein>
<feature type="coiled-coil region" evidence="6">
    <location>
        <begin position="686"/>
        <end position="775"/>
    </location>
</feature>
<feature type="coiled-coil region" evidence="6">
    <location>
        <begin position="1548"/>
        <end position="1575"/>
    </location>
</feature>
<feature type="region of interest" description="Disordered" evidence="7">
    <location>
        <begin position="56"/>
        <end position="84"/>
    </location>
</feature>
<dbReference type="Proteomes" id="UP000639338">
    <property type="component" value="Unassembled WGS sequence"/>
</dbReference>
<dbReference type="InterPro" id="IPR019528">
    <property type="entry name" value="PACT_domain"/>
</dbReference>